<feature type="transmembrane region" description="Helical" evidence="2">
    <location>
        <begin position="378"/>
        <end position="404"/>
    </location>
</feature>
<feature type="region of interest" description="Disordered" evidence="1">
    <location>
        <begin position="511"/>
        <end position="531"/>
    </location>
</feature>
<feature type="transmembrane region" description="Helical" evidence="2">
    <location>
        <begin position="41"/>
        <end position="62"/>
    </location>
</feature>
<feature type="transmembrane region" description="Helical" evidence="2">
    <location>
        <begin position="196"/>
        <end position="214"/>
    </location>
</feature>
<comment type="caution">
    <text evidence="3">The sequence shown here is derived from an EMBL/GenBank/DDBJ whole genome shotgun (WGS) entry which is preliminary data.</text>
</comment>
<proteinExistence type="predicted"/>
<feature type="transmembrane region" description="Helical" evidence="2">
    <location>
        <begin position="350"/>
        <end position="371"/>
    </location>
</feature>
<sequence length="531" mass="58044">MGSSAMPPPLPLLARFRWKLAVALTIVGIGDWLFYQRHLHGGYLGLFALAVLSALLAGRPVLRRDRRALPAMAAAALFALALLHDASLLAWVLFWVAAGMAALIPATARFDDGWRWFQRLIWLGLRAPFGPLIDLKRLLKLRAAGRTGRWSLHAALGTLALPLMGSVVILTLFSAANPLIEQFFSSLLLPEPSPELIVRLAFWGLLFTAIWGLLRPRLARRLLPTFDGGHDRHLPGVSVASVTLSLVVFNLIFALQNLMDIAWLWGWAPMPGGMTMADYAHRGAYPLIATALLAALFVLVTLRPGSETARMGTIRRLVMLWIGQNVFLVASSMLRTADYIEAYSLTRLRIAALVWMALVGFGLAAICWRLLRERSASWLINVNLAAAGLLLTVICFVDLGAVAAEWNVRHAREVGGRGVALDLCYLGELGDSALLPLLSLERRPGLQPEFRERVQAVRLRLHARLEAELDQRWTWAGQGRLEQARAIVADAAPAALKSGLRDCAGRLVPPPSPVSHVAPDAVPALTAETGK</sequence>
<keyword evidence="2" id="KW-0472">Membrane</keyword>
<dbReference type="RefSeq" id="WP_099186720.1">
    <property type="nucleotide sequence ID" value="NZ_BEWI01000032.1"/>
</dbReference>
<dbReference type="Proteomes" id="UP000221538">
    <property type="component" value="Unassembled WGS sequence"/>
</dbReference>
<feature type="transmembrane region" description="Helical" evidence="2">
    <location>
        <begin position="234"/>
        <end position="255"/>
    </location>
</feature>
<evidence type="ECO:0000313" key="4">
    <source>
        <dbReference type="Proteomes" id="UP000221538"/>
    </source>
</evidence>
<dbReference type="InterPro" id="IPR025291">
    <property type="entry name" value="DUF4153"/>
</dbReference>
<protein>
    <submittedName>
        <fullName evidence="3">Uncharacterized protein</fullName>
    </submittedName>
</protein>
<feature type="transmembrane region" description="Helical" evidence="2">
    <location>
        <begin position="284"/>
        <end position="302"/>
    </location>
</feature>
<feature type="transmembrane region" description="Helical" evidence="2">
    <location>
        <begin position="154"/>
        <end position="176"/>
    </location>
</feature>
<evidence type="ECO:0000256" key="1">
    <source>
        <dbReference type="SAM" id="MobiDB-lite"/>
    </source>
</evidence>
<evidence type="ECO:0000256" key="2">
    <source>
        <dbReference type="SAM" id="Phobius"/>
    </source>
</evidence>
<dbReference type="Pfam" id="PF13687">
    <property type="entry name" value="DUF4153"/>
    <property type="match status" value="1"/>
</dbReference>
<feature type="transmembrane region" description="Helical" evidence="2">
    <location>
        <begin position="74"/>
        <end position="104"/>
    </location>
</feature>
<dbReference type="EMBL" id="BEWI01000032">
    <property type="protein sequence ID" value="GAY24162.1"/>
    <property type="molecule type" value="Genomic_DNA"/>
</dbReference>
<feature type="transmembrane region" description="Helical" evidence="2">
    <location>
        <begin position="314"/>
        <end position="334"/>
    </location>
</feature>
<feature type="transmembrane region" description="Helical" evidence="2">
    <location>
        <begin position="16"/>
        <end position="35"/>
    </location>
</feature>
<evidence type="ECO:0000313" key="3">
    <source>
        <dbReference type="EMBL" id="GAY24162.1"/>
    </source>
</evidence>
<feature type="transmembrane region" description="Helical" evidence="2">
    <location>
        <begin position="116"/>
        <end position="133"/>
    </location>
</feature>
<feature type="compositionally biased region" description="Low complexity" evidence="1">
    <location>
        <begin position="514"/>
        <end position="524"/>
    </location>
</feature>
<name>A0A292ZHG8_SPHSA</name>
<dbReference type="AlphaFoldDB" id="A0A292ZHG8"/>
<organism evidence="3 4">
    <name type="scientific">Sphingobium fuliginis (strain ATCC 27551)</name>
    <dbReference type="NCBI Taxonomy" id="336203"/>
    <lineage>
        <taxon>Bacteria</taxon>
        <taxon>Pseudomonadati</taxon>
        <taxon>Pseudomonadota</taxon>
        <taxon>Alphaproteobacteria</taxon>
        <taxon>Sphingomonadales</taxon>
        <taxon>Sphingomonadaceae</taxon>
        <taxon>Sphingobium</taxon>
    </lineage>
</organism>
<gene>
    <name evidence="3" type="ORF">SFOMI_4742</name>
</gene>
<reference evidence="3 4" key="2">
    <citation type="journal article" date="2013" name="Environ. Sci. Technol.">
        <title>The 4-tert-butylphenol-utilizing bacterium Sphingobium fuliginis OMI can degrade bisphenols via phenolic ring hydroxylation and meta-cleavage pathway.</title>
        <authorList>
            <person name="Ogata Y."/>
            <person name="Goda S."/>
            <person name="Toyama T."/>
            <person name="Sei K."/>
            <person name="Ike M."/>
        </authorList>
    </citation>
    <scope>NUCLEOTIDE SEQUENCE [LARGE SCALE GENOMIC DNA]</scope>
    <source>
        <strain evidence="3 4">OMI</strain>
    </source>
</reference>
<keyword evidence="2" id="KW-0812">Transmembrane</keyword>
<reference evidence="3 4" key="1">
    <citation type="journal article" date="2013" name="Biodegradation">
        <title>Occurrence of 4-tert-butylphenol (4-t-BP) biodegradation in an aquatic sample caused by the presence of Spirodela polyrrhiza and isolation of a 4-t-BP-utilizing bacterium.</title>
        <authorList>
            <person name="Ogata Y."/>
            <person name="Toyama T."/>
            <person name="Yu N."/>
            <person name="Wang X."/>
            <person name="Sei K."/>
            <person name="Ike M."/>
        </authorList>
    </citation>
    <scope>NUCLEOTIDE SEQUENCE [LARGE SCALE GENOMIC DNA]</scope>
    <source>
        <strain evidence="3 4">OMI</strain>
    </source>
</reference>
<accession>A0A292ZHG8</accession>
<keyword evidence="2" id="KW-1133">Transmembrane helix</keyword>